<dbReference type="Gene3D" id="3.40.600.10">
    <property type="entry name" value="DNA mismatch repair MutH/Restriction endonuclease, type II"/>
    <property type="match status" value="1"/>
</dbReference>
<dbReference type="EMBL" id="JAFFJS010000004">
    <property type="protein sequence ID" value="MBM9433466.1"/>
    <property type="molecule type" value="Genomic_DNA"/>
</dbReference>
<evidence type="ECO:0000313" key="6">
    <source>
        <dbReference type="Proteomes" id="UP000705983"/>
    </source>
</evidence>
<evidence type="ECO:0000313" key="5">
    <source>
        <dbReference type="EMBL" id="MBM9433466.1"/>
    </source>
</evidence>
<dbReference type="InterPro" id="IPR036388">
    <property type="entry name" value="WH-like_DNA-bd_sf"/>
</dbReference>
<gene>
    <name evidence="5" type="ORF">JVW63_07130</name>
</gene>
<protein>
    <recommendedName>
        <fullName evidence="4">Type II restriction enzyme NaeI domain-containing protein</fullName>
    </recommendedName>
</protein>
<keyword evidence="3" id="KW-0378">Hydrolase</keyword>
<feature type="domain" description="Type II restriction enzyme NaeI" evidence="4">
    <location>
        <begin position="17"/>
        <end position="296"/>
    </location>
</feature>
<dbReference type="CDD" id="cd22338">
    <property type="entry name" value="NaeI-like"/>
    <property type="match status" value="1"/>
</dbReference>
<dbReference type="Gene3D" id="1.10.10.10">
    <property type="entry name" value="Winged helix-like DNA-binding domain superfamily/Winged helix DNA-binding domain"/>
    <property type="match status" value="1"/>
</dbReference>
<dbReference type="InterPro" id="IPR037057">
    <property type="entry name" value="DNA_rep_MutH/T2_RE_sf"/>
</dbReference>
<evidence type="ECO:0000256" key="1">
    <source>
        <dbReference type="ARBA" id="ARBA00022722"/>
    </source>
</evidence>
<dbReference type="InterPro" id="IPR011335">
    <property type="entry name" value="Restrct_endonuc-II-like"/>
</dbReference>
<evidence type="ECO:0000256" key="2">
    <source>
        <dbReference type="ARBA" id="ARBA00022759"/>
    </source>
</evidence>
<dbReference type="InterPro" id="IPR015210">
    <property type="entry name" value="NaeI"/>
</dbReference>
<keyword evidence="6" id="KW-1185">Reference proteome</keyword>
<dbReference type="RefSeq" id="WP_187996752.1">
    <property type="nucleotide sequence ID" value="NZ_JACEXG010000004.1"/>
</dbReference>
<reference evidence="6" key="1">
    <citation type="submission" date="2021-02" db="EMBL/GenBank/DDBJ databases">
        <title>Leucobacter sp. CX169.</title>
        <authorList>
            <person name="Cheng Y."/>
        </authorList>
    </citation>
    <scope>NUCLEOTIDE SEQUENCE [LARGE SCALE GENOMIC DNA]</scope>
    <source>
        <strain evidence="6">JY899</strain>
    </source>
</reference>
<sequence>MYEIPARSQEADLGVREVADELLALDPDGSRFSRVFRATFDQLYDGQRTGRYRLDQLLKTEKSHFGSLIEINLQRELGFEDGHVLDYRIANHEVDCKYSHTGAWMLPIESFDQIILVTKADDMRSTWSAGLVRVSLENRRISENRDKKTGLNVNGRNSILWLHKDAPMQPNALLDLTPGEAEQIMEQSSGQARVNTLFRTAVNRRLSRNIVATVAQQDDYMKRVRYNGGARSALQPEGYLILSGDYARQRNLAEDLGSVVPNPGEFVSIQVVPASSDAGVLIDGEWWRLKQSLDRVQVPAPLVR</sequence>
<dbReference type="Proteomes" id="UP000705983">
    <property type="component" value="Unassembled WGS sequence"/>
</dbReference>
<dbReference type="SUPFAM" id="SSF52980">
    <property type="entry name" value="Restriction endonuclease-like"/>
    <property type="match status" value="1"/>
</dbReference>
<proteinExistence type="predicted"/>
<evidence type="ECO:0000259" key="4">
    <source>
        <dbReference type="Pfam" id="PF09126"/>
    </source>
</evidence>
<name>A0ABS2TIU7_9ACTO</name>
<keyword evidence="1" id="KW-0540">Nuclease</keyword>
<evidence type="ECO:0000256" key="3">
    <source>
        <dbReference type="ARBA" id="ARBA00022801"/>
    </source>
</evidence>
<keyword evidence="2" id="KW-0255">Endonuclease</keyword>
<dbReference type="Pfam" id="PF09126">
    <property type="entry name" value="NaeI"/>
    <property type="match status" value="1"/>
</dbReference>
<comment type="caution">
    <text evidence="5">The sequence shown here is derived from an EMBL/GenBank/DDBJ whole genome shotgun (WGS) entry which is preliminary data.</text>
</comment>
<organism evidence="5 6">
    <name type="scientific">Flaviflexus equikiangi</name>
    <dbReference type="NCBI Taxonomy" id="2758573"/>
    <lineage>
        <taxon>Bacteria</taxon>
        <taxon>Bacillati</taxon>
        <taxon>Actinomycetota</taxon>
        <taxon>Actinomycetes</taxon>
        <taxon>Actinomycetales</taxon>
        <taxon>Actinomycetaceae</taxon>
        <taxon>Flaviflexus</taxon>
    </lineage>
</organism>
<accession>A0ABS2TIU7</accession>